<keyword evidence="1" id="KW-1133">Transmembrane helix</keyword>
<dbReference type="RefSeq" id="WP_067577672.1">
    <property type="nucleotide sequence ID" value="NZ_JABMCZ010000003.1"/>
</dbReference>
<dbReference type="AlphaFoldDB" id="A0A164JHB7"/>
<dbReference type="OrthoDB" id="4534312at2"/>
<feature type="transmembrane region" description="Helical" evidence="1">
    <location>
        <begin position="144"/>
        <end position="167"/>
    </location>
</feature>
<feature type="transmembrane region" description="Helical" evidence="1">
    <location>
        <begin position="230"/>
        <end position="250"/>
    </location>
</feature>
<evidence type="ECO:0000256" key="1">
    <source>
        <dbReference type="SAM" id="Phobius"/>
    </source>
</evidence>
<gene>
    <name evidence="3" type="ORF">AWN90_03725</name>
</gene>
<feature type="transmembrane region" description="Helical" evidence="1">
    <location>
        <begin position="106"/>
        <end position="124"/>
    </location>
</feature>
<keyword evidence="1" id="KW-0812">Transmembrane</keyword>
<evidence type="ECO:0000313" key="3">
    <source>
        <dbReference type="EMBL" id="KZM70402.1"/>
    </source>
</evidence>
<keyword evidence="4" id="KW-1185">Reference proteome</keyword>
<dbReference type="Proteomes" id="UP000076512">
    <property type="component" value="Unassembled WGS sequence"/>
</dbReference>
<feature type="domain" description="DUF6545" evidence="2">
    <location>
        <begin position="254"/>
        <end position="343"/>
    </location>
</feature>
<reference evidence="3 4" key="1">
    <citation type="submission" date="2016-04" db="EMBL/GenBank/DDBJ databases">
        <authorList>
            <person name="Evans L.H."/>
            <person name="Alamgir A."/>
            <person name="Owens N."/>
            <person name="Weber N.D."/>
            <person name="Virtaneva K."/>
            <person name="Barbian K."/>
            <person name="Babar A."/>
            <person name="Rosenke K."/>
        </authorList>
    </citation>
    <scope>NUCLEOTIDE SEQUENCE [LARGE SCALE GENOMIC DNA]</scope>
    <source>
        <strain evidence="3 4">IFM 0406</strain>
    </source>
</reference>
<evidence type="ECO:0000259" key="2">
    <source>
        <dbReference type="Pfam" id="PF20182"/>
    </source>
</evidence>
<evidence type="ECO:0000313" key="4">
    <source>
        <dbReference type="Proteomes" id="UP000076512"/>
    </source>
</evidence>
<feature type="transmembrane region" description="Helical" evidence="1">
    <location>
        <begin position="76"/>
        <end position="94"/>
    </location>
</feature>
<protein>
    <recommendedName>
        <fullName evidence="2">DUF6545 domain-containing protein</fullName>
    </recommendedName>
</protein>
<name>A0A164JHB7_9NOCA</name>
<keyword evidence="1" id="KW-0472">Membrane</keyword>
<organism evidence="3 4">
    <name type="scientific">Nocardia terpenica</name>
    <dbReference type="NCBI Taxonomy" id="455432"/>
    <lineage>
        <taxon>Bacteria</taxon>
        <taxon>Bacillati</taxon>
        <taxon>Actinomycetota</taxon>
        <taxon>Actinomycetes</taxon>
        <taxon>Mycobacteriales</taxon>
        <taxon>Nocardiaceae</taxon>
        <taxon>Nocardia</taxon>
    </lineage>
</organism>
<proteinExistence type="predicted"/>
<dbReference type="Pfam" id="PF20182">
    <property type="entry name" value="DUF6545"/>
    <property type="match status" value="1"/>
</dbReference>
<dbReference type="EMBL" id="LWGR01000015">
    <property type="protein sequence ID" value="KZM70402.1"/>
    <property type="molecule type" value="Genomic_DNA"/>
</dbReference>
<comment type="caution">
    <text evidence="3">The sequence shown here is derived from an EMBL/GenBank/DDBJ whole genome shotgun (WGS) entry which is preliminary data.</text>
</comment>
<feature type="transmembrane region" description="Helical" evidence="1">
    <location>
        <begin position="179"/>
        <end position="210"/>
    </location>
</feature>
<sequence>MWPADKSPSYITVSALVFILVLAVIRIGLVRRASQADHLINIMAGIAAVGVLLREPAVARQLARFTPGGLPTIFDAWHWTTVISWATAFGLWLLREYGPVRYRPRYRLVLAGSAGIGIVLLVLSSPARSRGISIADYGGWRYGAYIALLSVLPIVVSALMSRTLLALRQRATTRHERVVVRILFIVIALSVLPVSSLILFATLNTVGFNVEIVRQMYRFTSDGLASGEPQLLFCAILGASIVPSCTRAVMCQIRLFRLRSLWRELTAAAPEVVLSLKWADRWGASPAERVERRRIEIHDAAEIIARFTQPPPVAIDELITATVRSEDRKQTRDVLALIEAARCLSRNDMPFTQPAPHGIVVPDEDVLRRLWSPAKRILRAATRLPQPVRV</sequence>
<dbReference type="InterPro" id="IPR046675">
    <property type="entry name" value="DUF6545"/>
</dbReference>
<feature type="transmembrane region" description="Helical" evidence="1">
    <location>
        <begin position="12"/>
        <end position="29"/>
    </location>
</feature>
<accession>A0A164JHB7</accession>
<feature type="transmembrane region" description="Helical" evidence="1">
    <location>
        <begin position="38"/>
        <end position="56"/>
    </location>
</feature>